<feature type="region of interest" description="Disordered" evidence="1">
    <location>
        <begin position="360"/>
        <end position="388"/>
    </location>
</feature>
<feature type="region of interest" description="Disordered" evidence="1">
    <location>
        <begin position="462"/>
        <end position="484"/>
    </location>
</feature>
<comment type="caution">
    <text evidence="2">The sequence shown here is derived from an EMBL/GenBank/DDBJ whole genome shotgun (WGS) entry which is preliminary data.</text>
</comment>
<feature type="region of interest" description="Disordered" evidence="1">
    <location>
        <begin position="169"/>
        <end position="217"/>
    </location>
</feature>
<protein>
    <submittedName>
        <fullName evidence="2">Uncharacterized protein</fullName>
    </submittedName>
</protein>
<feature type="compositionally biased region" description="Polar residues" evidence="1">
    <location>
        <begin position="414"/>
        <end position="435"/>
    </location>
</feature>
<accession>A0A8J5KEN3</accession>
<dbReference type="Proteomes" id="UP000747542">
    <property type="component" value="Unassembled WGS sequence"/>
</dbReference>
<evidence type="ECO:0000313" key="3">
    <source>
        <dbReference type="Proteomes" id="UP000747542"/>
    </source>
</evidence>
<reference evidence="2" key="1">
    <citation type="journal article" date="2021" name="Sci. Adv.">
        <title>The American lobster genome reveals insights on longevity, neural, and immune adaptations.</title>
        <authorList>
            <person name="Polinski J.M."/>
            <person name="Zimin A.V."/>
            <person name="Clark K.F."/>
            <person name="Kohn A.B."/>
            <person name="Sadowski N."/>
            <person name="Timp W."/>
            <person name="Ptitsyn A."/>
            <person name="Khanna P."/>
            <person name="Romanova D.Y."/>
            <person name="Williams P."/>
            <person name="Greenwood S.J."/>
            <person name="Moroz L.L."/>
            <person name="Walt D.R."/>
            <person name="Bodnar A.G."/>
        </authorList>
    </citation>
    <scope>NUCLEOTIDE SEQUENCE</scope>
    <source>
        <strain evidence="2">GMGI-L3</strain>
    </source>
</reference>
<dbReference type="AlphaFoldDB" id="A0A8J5KEN3"/>
<dbReference type="EMBL" id="JAHLQT010014894">
    <property type="protein sequence ID" value="KAG7170098.1"/>
    <property type="molecule type" value="Genomic_DNA"/>
</dbReference>
<feature type="compositionally biased region" description="Polar residues" evidence="1">
    <location>
        <begin position="16"/>
        <end position="31"/>
    </location>
</feature>
<keyword evidence="3" id="KW-1185">Reference proteome</keyword>
<sequence>MTEHYDVDSLVAEVRSPQSPSFSNFRDQGNTPKPKKFLMSRMIKDECSKPMPPLEPLDFSARVYKQESLSPSAKLHPKKRPRTDSQTFIDAKYFPASPPNTPVSRCKFDDNDEAKAKIWPSDFLLADKEREHLALGYCSPSSPSSAYRYGSPSNGVLIDTPRSLSAFSRVSSRSSIEDGNLSEGGTLKKRKRSRSPETRHTKLSSSEGTTALKPFPDTYALDLTTSPQMKPEDESAFIQARFLQQQQATLNIINLANPSRFLAYSLGQPHSLAHNPVRPHSSGQLGVTYPSSQHRGVAHPSSQLREAAFPPSGQLREAACPPCGKHQSLTHQSSQAEGLTSLVGQSRGVVHLSGQRKSVVYPTGHRGGAANLTGHRGVGYSSGQPRDAIYPAREPVSVTSPWGQARGSVQTFRHYQGGFNPSDQTQGGSHPPSQTEGHHVLGRQLRDGQQIELYGMSATVRDGSVPRVSKEQVDPSAGLLSNSDSDRSRLLHYKLNSFTSLPNSTQLITATG</sequence>
<proteinExistence type="predicted"/>
<evidence type="ECO:0000313" key="2">
    <source>
        <dbReference type="EMBL" id="KAG7170098.1"/>
    </source>
</evidence>
<evidence type="ECO:0000256" key="1">
    <source>
        <dbReference type="SAM" id="MobiDB-lite"/>
    </source>
</evidence>
<gene>
    <name evidence="2" type="ORF">Hamer_G012332</name>
</gene>
<feature type="region of interest" description="Disordered" evidence="1">
    <location>
        <begin position="414"/>
        <end position="438"/>
    </location>
</feature>
<feature type="region of interest" description="Disordered" evidence="1">
    <location>
        <begin position="1"/>
        <end position="35"/>
    </location>
</feature>
<feature type="region of interest" description="Disordered" evidence="1">
    <location>
        <begin position="305"/>
        <end position="335"/>
    </location>
</feature>
<organism evidence="2 3">
    <name type="scientific">Homarus americanus</name>
    <name type="common">American lobster</name>
    <dbReference type="NCBI Taxonomy" id="6706"/>
    <lineage>
        <taxon>Eukaryota</taxon>
        <taxon>Metazoa</taxon>
        <taxon>Ecdysozoa</taxon>
        <taxon>Arthropoda</taxon>
        <taxon>Crustacea</taxon>
        <taxon>Multicrustacea</taxon>
        <taxon>Malacostraca</taxon>
        <taxon>Eumalacostraca</taxon>
        <taxon>Eucarida</taxon>
        <taxon>Decapoda</taxon>
        <taxon>Pleocyemata</taxon>
        <taxon>Astacidea</taxon>
        <taxon>Nephropoidea</taxon>
        <taxon>Nephropidae</taxon>
        <taxon>Homarus</taxon>
    </lineage>
</organism>
<name>A0A8J5KEN3_HOMAM</name>